<reference evidence="2 3" key="1">
    <citation type="submission" date="2016-03" db="EMBL/GenBank/DDBJ databases">
        <title>Comparative genomics of Pseudogymnoascus destructans, the fungus causing white-nose syndrome of bats.</title>
        <authorList>
            <person name="Palmer J.M."/>
            <person name="Drees K.P."/>
            <person name="Foster J.T."/>
            <person name="Lindner D.L."/>
        </authorList>
    </citation>
    <scope>NUCLEOTIDE SEQUENCE [LARGE SCALE GENOMIC DNA]</scope>
    <source>
        <strain evidence="2 3">UAMH 10579</strain>
    </source>
</reference>
<organism evidence="2 3">
    <name type="scientific">Pseudogymnoascus verrucosus</name>
    <dbReference type="NCBI Taxonomy" id="342668"/>
    <lineage>
        <taxon>Eukaryota</taxon>
        <taxon>Fungi</taxon>
        <taxon>Dikarya</taxon>
        <taxon>Ascomycota</taxon>
        <taxon>Pezizomycotina</taxon>
        <taxon>Leotiomycetes</taxon>
        <taxon>Thelebolales</taxon>
        <taxon>Thelebolaceae</taxon>
        <taxon>Pseudogymnoascus</taxon>
    </lineage>
</organism>
<dbReference type="InterPro" id="IPR011009">
    <property type="entry name" value="Kinase-like_dom_sf"/>
</dbReference>
<evidence type="ECO:0000259" key="1">
    <source>
        <dbReference type="Pfam" id="PF01636"/>
    </source>
</evidence>
<dbReference type="RefSeq" id="XP_018131527.1">
    <property type="nucleotide sequence ID" value="XM_018274484.2"/>
</dbReference>
<dbReference type="PANTHER" id="PTHR21310:SF39">
    <property type="entry name" value="AMINOGLYCOSIDE PHOSPHOTRANSFERASE DOMAIN-CONTAINING PROTEIN"/>
    <property type="match status" value="1"/>
</dbReference>
<dbReference type="InterPro" id="IPR051678">
    <property type="entry name" value="AGP_Transferase"/>
</dbReference>
<dbReference type="Pfam" id="PF01636">
    <property type="entry name" value="APH"/>
    <property type="match status" value="1"/>
</dbReference>
<dbReference type="AlphaFoldDB" id="A0A1B8GPQ3"/>
<gene>
    <name evidence="2" type="ORF">VE01_05018</name>
</gene>
<keyword evidence="3" id="KW-1185">Reference proteome</keyword>
<evidence type="ECO:0000313" key="3">
    <source>
        <dbReference type="Proteomes" id="UP000091956"/>
    </source>
</evidence>
<dbReference type="SUPFAM" id="SSF56112">
    <property type="entry name" value="Protein kinase-like (PK-like)"/>
    <property type="match status" value="1"/>
</dbReference>
<feature type="domain" description="Aminoglycoside phosphotransferase" evidence="1">
    <location>
        <begin position="67"/>
        <end position="229"/>
    </location>
</feature>
<accession>A0A1B8GPQ3</accession>
<dbReference type="Gene3D" id="3.90.1200.10">
    <property type="match status" value="1"/>
</dbReference>
<evidence type="ECO:0000313" key="2">
    <source>
        <dbReference type="EMBL" id="OBT97794.1"/>
    </source>
</evidence>
<dbReference type="OrthoDB" id="4177236at2759"/>
<dbReference type="EMBL" id="KV460220">
    <property type="protein sequence ID" value="OBT97794.1"/>
    <property type="molecule type" value="Genomic_DNA"/>
</dbReference>
<sequence length="229" mass="25617">MVETKIMADQTWDVHTASEDMLTELCHQTEKLNGKIGGYKEAIRVVKLSNDIAVKVGRGVTATKARTQEFAHQNVDPSIVHVPEVYRFFERDYDPCWSSSVGYLFMEYVPGRTLAEIDLDVRDDIVPRISQIIVHLGQIEVRNDLKDAVPGPIGGGSPRGSLWGEDGAGETLTCVSDLNAWLNKRLSLQNDSPLVLCHLDLARRNMILRDDNTISLADWGCAGLYPRFY</sequence>
<protein>
    <recommendedName>
        <fullName evidence="1">Aminoglycoside phosphotransferase domain-containing protein</fullName>
    </recommendedName>
</protein>
<reference evidence="3" key="2">
    <citation type="journal article" date="2018" name="Nat. Commun.">
        <title>Extreme sensitivity to ultraviolet light in the fungal pathogen causing white-nose syndrome of bats.</title>
        <authorList>
            <person name="Palmer J.M."/>
            <person name="Drees K.P."/>
            <person name="Foster J.T."/>
            <person name="Lindner D.L."/>
        </authorList>
    </citation>
    <scope>NUCLEOTIDE SEQUENCE [LARGE SCALE GENOMIC DNA]</scope>
    <source>
        <strain evidence="3">UAMH 10579</strain>
    </source>
</reference>
<proteinExistence type="predicted"/>
<dbReference type="InterPro" id="IPR002575">
    <property type="entry name" value="Aminoglycoside_PTrfase"/>
</dbReference>
<dbReference type="Proteomes" id="UP000091956">
    <property type="component" value="Unassembled WGS sequence"/>
</dbReference>
<dbReference type="PANTHER" id="PTHR21310">
    <property type="entry name" value="AMINOGLYCOSIDE PHOSPHOTRANSFERASE-RELATED-RELATED"/>
    <property type="match status" value="1"/>
</dbReference>
<dbReference type="GeneID" id="28838404"/>
<name>A0A1B8GPQ3_9PEZI</name>